<reference evidence="7" key="1">
    <citation type="submission" date="2017-09" db="EMBL/GenBank/DDBJ databases">
        <title>Depth-based differentiation of microbial function through sediment-hosted aquifers and enrichment of novel symbionts in the deep terrestrial subsurface.</title>
        <authorList>
            <person name="Probst A.J."/>
            <person name="Ladd B."/>
            <person name="Jarett J.K."/>
            <person name="Geller-Mcgrath D.E."/>
            <person name="Sieber C.M.K."/>
            <person name="Emerson J.B."/>
            <person name="Anantharaman K."/>
            <person name="Thomas B.C."/>
            <person name="Malmstrom R."/>
            <person name="Stieglmeier M."/>
            <person name="Klingl A."/>
            <person name="Woyke T."/>
            <person name="Ryan C.M."/>
            <person name="Banfield J.F."/>
        </authorList>
    </citation>
    <scope>NUCLEOTIDE SEQUENCE [LARGE SCALE GENOMIC DNA]</scope>
</reference>
<dbReference type="Proteomes" id="UP000230027">
    <property type="component" value="Unassembled WGS sequence"/>
</dbReference>
<comment type="similarity">
    <text evidence="1 3 4">Belongs to the GrpE family.</text>
</comment>
<dbReference type="GO" id="GO:0006457">
    <property type="term" value="P:protein folding"/>
    <property type="evidence" value="ECO:0007669"/>
    <property type="project" value="InterPro"/>
</dbReference>
<comment type="subunit">
    <text evidence="3">Homodimer.</text>
</comment>
<evidence type="ECO:0000256" key="5">
    <source>
        <dbReference type="SAM" id="Coils"/>
    </source>
</evidence>
<proteinExistence type="inferred from homology"/>
<dbReference type="InterPro" id="IPR009012">
    <property type="entry name" value="GrpE_head"/>
</dbReference>
<sequence length="159" mass="18147">MSKKIVKKDNIEIEKELVNCQAEVVEANGKYLRALADYKNLENRINQEREMMRTVVKRDIIERLLPIVDNLEKASVFIEDPGLKLVRSTFKKELLALGMKEVELIGKKFDPTIAEVLEVIEGDEDDVVVEVSQKAYALDGRVIRHGKVVVSRKKLSINN</sequence>
<feature type="coiled-coil region" evidence="5">
    <location>
        <begin position="10"/>
        <end position="58"/>
    </location>
</feature>
<dbReference type="GO" id="GO:0051087">
    <property type="term" value="F:protein-folding chaperone binding"/>
    <property type="evidence" value="ECO:0007669"/>
    <property type="project" value="InterPro"/>
</dbReference>
<organism evidence="6 7">
    <name type="scientific">Candidatus Roizmanbacteria bacterium CG_4_10_14_0_2_um_filter_36_9</name>
    <dbReference type="NCBI Taxonomy" id="1974823"/>
    <lineage>
        <taxon>Bacteria</taxon>
        <taxon>Candidatus Roizmaniibacteriota</taxon>
    </lineage>
</organism>
<dbReference type="EMBL" id="PFOD01000021">
    <property type="protein sequence ID" value="PIZ66185.1"/>
    <property type="molecule type" value="Genomic_DNA"/>
</dbReference>
<dbReference type="PANTHER" id="PTHR21237">
    <property type="entry name" value="GRPE PROTEIN"/>
    <property type="match status" value="1"/>
</dbReference>
<keyword evidence="5" id="KW-0175">Coiled coil</keyword>
<comment type="caution">
    <text evidence="6">The sequence shown here is derived from an EMBL/GenBank/DDBJ whole genome shotgun (WGS) entry which is preliminary data.</text>
</comment>
<evidence type="ECO:0000313" key="7">
    <source>
        <dbReference type="Proteomes" id="UP000230027"/>
    </source>
</evidence>
<dbReference type="AlphaFoldDB" id="A0A2M7U5J4"/>
<accession>A0A2M7U5J4</accession>
<dbReference type="SUPFAM" id="SSF58014">
    <property type="entry name" value="Coiled-coil domain of nucleotide exchange factor GrpE"/>
    <property type="match status" value="1"/>
</dbReference>
<dbReference type="InterPro" id="IPR000740">
    <property type="entry name" value="GrpE"/>
</dbReference>
<dbReference type="HAMAP" id="MF_01151">
    <property type="entry name" value="GrpE"/>
    <property type="match status" value="1"/>
</dbReference>
<dbReference type="Gene3D" id="3.90.20.20">
    <property type="match status" value="1"/>
</dbReference>
<protein>
    <recommendedName>
        <fullName evidence="3">Protein GrpE</fullName>
    </recommendedName>
    <alternativeName>
        <fullName evidence="3">HSP-70 cofactor</fullName>
    </alternativeName>
</protein>
<dbReference type="GO" id="GO:0042803">
    <property type="term" value="F:protein homodimerization activity"/>
    <property type="evidence" value="ECO:0007669"/>
    <property type="project" value="InterPro"/>
</dbReference>
<keyword evidence="2 3" id="KW-0143">Chaperone</keyword>
<dbReference type="PRINTS" id="PR00773">
    <property type="entry name" value="GRPEPROTEIN"/>
</dbReference>
<dbReference type="Pfam" id="PF01025">
    <property type="entry name" value="GrpE"/>
    <property type="match status" value="1"/>
</dbReference>
<dbReference type="GO" id="GO:0000774">
    <property type="term" value="F:adenyl-nucleotide exchange factor activity"/>
    <property type="evidence" value="ECO:0007669"/>
    <property type="project" value="InterPro"/>
</dbReference>
<keyword evidence="3" id="KW-0963">Cytoplasm</keyword>
<evidence type="ECO:0000256" key="1">
    <source>
        <dbReference type="ARBA" id="ARBA00009054"/>
    </source>
</evidence>
<comment type="function">
    <text evidence="3">Participates actively in the response to hyperosmotic and heat shock by preventing the aggregation of stress-denatured proteins, in association with DnaK and GrpE. It is the nucleotide exchange factor for DnaK and may function as a thermosensor. Unfolded proteins bind initially to DnaJ; upon interaction with the DnaJ-bound protein, DnaK hydrolyzes its bound ATP, resulting in the formation of a stable complex. GrpE releases ADP from DnaK; ATP binding to DnaK triggers the release of the substrate protein, thus completing the reaction cycle. Several rounds of ATP-dependent interactions between DnaJ, DnaK and GrpE are required for fully efficient folding.</text>
</comment>
<evidence type="ECO:0000256" key="3">
    <source>
        <dbReference type="HAMAP-Rule" id="MF_01151"/>
    </source>
</evidence>
<evidence type="ECO:0000256" key="4">
    <source>
        <dbReference type="RuleBase" id="RU004478"/>
    </source>
</evidence>
<comment type="subcellular location">
    <subcellularLocation>
        <location evidence="3">Cytoplasm</location>
    </subcellularLocation>
</comment>
<evidence type="ECO:0000313" key="6">
    <source>
        <dbReference type="EMBL" id="PIZ66185.1"/>
    </source>
</evidence>
<gene>
    <name evidence="3 6" type="primary">grpE</name>
    <name evidence="6" type="ORF">COY14_00795</name>
</gene>
<evidence type="ECO:0000256" key="2">
    <source>
        <dbReference type="ARBA" id="ARBA00023186"/>
    </source>
</evidence>
<dbReference type="PANTHER" id="PTHR21237:SF23">
    <property type="entry name" value="GRPE PROTEIN HOMOLOG, MITOCHONDRIAL"/>
    <property type="match status" value="1"/>
</dbReference>
<keyword evidence="3" id="KW-0346">Stress response</keyword>
<dbReference type="SUPFAM" id="SSF51064">
    <property type="entry name" value="Head domain of nucleotide exchange factor GrpE"/>
    <property type="match status" value="1"/>
</dbReference>
<dbReference type="InterPro" id="IPR013805">
    <property type="entry name" value="GrpE_CC"/>
</dbReference>
<dbReference type="GO" id="GO:0051082">
    <property type="term" value="F:unfolded protein binding"/>
    <property type="evidence" value="ECO:0007669"/>
    <property type="project" value="TreeGrafter"/>
</dbReference>
<name>A0A2M7U5J4_9BACT</name>
<dbReference type="GO" id="GO:0005737">
    <property type="term" value="C:cytoplasm"/>
    <property type="evidence" value="ECO:0007669"/>
    <property type="project" value="UniProtKB-SubCell"/>
</dbReference>